<comment type="similarity">
    <text evidence="2 14">Belongs to the thiolase-like superfamily. FabH family.</text>
</comment>
<dbReference type="GO" id="GO:0004315">
    <property type="term" value="F:3-oxoacyl-[acyl-carrier-protein] synthase activity"/>
    <property type="evidence" value="ECO:0007669"/>
    <property type="project" value="InterPro"/>
</dbReference>
<evidence type="ECO:0000256" key="14">
    <source>
        <dbReference type="HAMAP-Rule" id="MF_01815"/>
    </source>
</evidence>
<organism evidence="17 19">
    <name type="scientific">Candidatus Chlorohelix allophototropha</name>
    <dbReference type="NCBI Taxonomy" id="3003348"/>
    <lineage>
        <taxon>Bacteria</taxon>
        <taxon>Bacillati</taxon>
        <taxon>Chloroflexota</taxon>
        <taxon>Chloroflexia</taxon>
        <taxon>Candidatus Chloroheliales</taxon>
        <taxon>Candidatus Chloroheliaceae</taxon>
        <taxon>Candidatus Chlorohelix</taxon>
    </lineage>
</organism>
<sequence>MNKGHPAAAITGLGIYLPAKILSNHDLEKMVDTSDEWIKQRTGISQRRIAESHETTFTMAYEAGKNALKMAKLRPEEIDLVICATLIPEHPFPSTASLVQAALGATKAGAFDLEAACAGFVYALGVARAFIHSGMARVVLVIGSETMSRVVDWEDRSTCVLFGDGAGAAIVQASFDEKAGAILEVALKSDGSKADCLIIPAGGSRYPTTENTVRDKLHFLRMNGAEVFKAAVRAMADTTLEALKHSDLQLSDLNLMIAHQANSRIIDAVQKRLELPDGISYQNLERYGNTSSASIPLALYDAMQEGRLKQGMYLAVAGFGGGFSWGATIIKWGLNPEN</sequence>
<comment type="pathway">
    <text evidence="1 14">Lipid metabolism; fatty acid biosynthesis.</text>
</comment>
<dbReference type="InterPro" id="IPR013747">
    <property type="entry name" value="ACP_syn_III_C"/>
</dbReference>
<comment type="catalytic activity">
    <reaction evidence="10">
        <text>malonyl-[ACP] + acetyl-CoA + H(+) = 3-oxobutanoyl-[ACP] + CO2 + CoA</text>
        <dbReference type="Rhea" id="RHEA:12080"/>
        <dbReference type="Rhea" id="RHEA-COMP:9623"/>
        <dbReference type="Rhea" id="RHEA-COMP:9625"/>
        <dbReference type="ChEBI" id="CHEBI:15378"/>
        <dbReference type="ChEBI" id="CHEBI:16526"/>
        <dbReference type="ChEBI" id="CHEBI:57287"/>
        <dbReference type="ChEBI" id="CHEBI:57288"/>
        <dbReference type="ChEBI" id="CHEBI:78449"/>
        <dbReference type="ChEBI" id="CHEBI:78450"/>
        <dbReference type="EC" id="2.3.1.180"/>
    </reaction>
    <physiologicalReaction direction="left-to-right" evidence="10">
        <dbReference type="Rhea" id="RHEA:12081"/>
    </physiologicalReaction>
</comment>
<comment type="catalytic activity">
    <reaction evidence="13">
        <text>3-methylbutanoyl-CoA + malonyl-[ACP] + H(+) = 5-methyl-3-oxohexanoyl-[ACP] + CO2 + CoA</text>
        <dbReference type="Rhea" id="RHEA:42272"/>
        <dbReference type="Rhea" id="RHEA-COMP:9623"/>
        <dbReference type="Rhea" id="RHEA-COMP:9941"/>
        <dbReference type="ChEBI" id="CHEBI:15378"/>
        <dbReference type="ChEBI" id="CHEBI:16526"/>
        <dbReference type="ChEBI" id="CHEBI:57287"/>
        <dbReference type="ChEBI" id="CHEBI:57345"/>
        <dbReference type="ChEBI" id="CHEBI:78449"/>
        <dbReference type="ChEBI" id="CHEBI:78822"/>
        <dbReference type="EC" id="2.3.1.300"/>
    </reaction>
    <physiologicalReaction direction="left-to-right" evidence="13">
        <dbReference type="Rhea" id="RHEA:42273"/>
    </physiologicalReaction>
</comment>
<keyword evidence="20" id="KW-1185">Reference proteome</keyword>
<dbReference type="AlphaFoldDB" id="A0A8T7LQL2"/>
<dbReference type="EMBL" id="JACATZ010000001">
    <property type="protein sequence ID" value="NWJ44304.1"/>
    <property type="molecule type" value="Genomic_DNA"/>
</dbReference>
<dbReference type="CDD" id="cd00830">
    <property type="entry name" value="KAS_III"/>
    <property type="match status" value="1"/>
</dbReference>
<dbReference type="GO" id="GO:0033818">
    <property type="term" value="F:beta-ketoacyl-acyl-carrier-protein synthase III activity"/>
    <property type="evidence" value="ECO:0007669"/>
    <property type="project" value="UniProtKB-UniRule"/>
</dbReference>
<dbReference type="GO" id="GO:0044550">
    <property type="term" value="P:secondary metabolite biosynthetic process"/>
    <property type="evidence" value="ECO:0007669"/>
    <property type="project" value="TreeGrafter"/>
</dbReference>
<dbReference type="GO" id="GO:0006633">
    <property type="term" value="P:fatty acid biosynthetic process"/>
    <property type="evidence" value="ECO:0007669"/>
    <property type="project" value="UniProtKB-UniRule"/>
</dbReference>
<evidence type="ECO:0000256" key="3">
    <source>
        <dbReference type="ARBA" id="ARBA00022490"/>
    </source>
</evidence>
<evidence type="ECO:0000256" key="8">
    <source>
        <dbReference type="ARBA" id="ARBA00023160"/>
    </source>
</evidence>
<evidence type="ECO:0000256" key="9">
    <source>
        <dbReference type="ARBA" id="ARBA00023315"/>
    </source>
</evidence>
<dbReference type="EC" id="2.3.1.180" evidence="14"/>
<comment type="catalytic activity">
    <reaction evidence="12">
        <text>2-methylpropanoyl-CoA + malonyl-[ACP] + H(+) = 4-methyl-3-oxopentanoyl-[ACP] + CO2 + CoA</text>
        <dbReference type="Rhea" id="RHEA:42268"/>
        <dbReference type="Rhea" id="RHEA-COMP:9623"/>
        <dbReference type="Rhea" id="RHEA-COMP:9940"/>
        <dbReference type="ChEBI" id="CHEBI:15378"/>
        <dbReference type="ChEBI" id="CHEBI:16526"/>
        <dbReference type="ChEBI" id="CHEBI:57287"/>
        <dbReference type="ChEBI" id="CHEBI:57338"/>
        <dbReference type="ChEBI" id="CHEBI:78449"/>
        <dbReference type="ChEBI" id="CHEBI:78820"/>
        <dbReference type="EC" id="2.3.1.300"/>
    </reaction>
    <physiologicalReaction direction="left-to-right" evidence="12">
        <dbReference type="Rhea" id="RHEA:42269"/>
    </physiologicalReaction>
</comment>
<dbReference type="RefSeq" id="WP_341468079.1">
    <property type="nucleotide sequence ID" value="NZ_CP128399.1"/>
</dbReference>
<gene>
    <name evidence="14" type="primary">fabH</name>
    <name evidence="17" type="ORF">HXX08_00350</name>
    <name evidence="18" type="ORF">OZ401_001989</name>
</gene>
<comment type="subunit">
    <text evidence="14">Homodimer.</text>
</comment>
<dbReference type="GO" id="GO:0005737">
    <property type="term" value="C:cytoplasm"/>
    <property type="evidence" value="ECO:0007669"/>
    <property type="project" value="UniProtKB-SubCell"/>
</dbReference>
<dbReference type="EMBL" id="CP128399">
    <property type="protein sequence ID" value="WJW66198.1"/>
    <property type="molecule type" value="Genomic_DNA"/>
</dbReference>
<dbReference type="InterPro" id="IPR004655">
    <property type="entry name" value="FabH"/>
</dbReference>
<keyword evidence="4 14" id="KW-0444">Lipid biosynthesis</keyword>
<dbReference type="Pfam" id="PF08545">
    <property type="entry name" value="ACP_syn_III"/>
    <property type="match status" value="1"/>
</dbReference>
<dbReference type="Proteomes" id="UP000521676">
    <property type="component" value="Unassembled WGS sequence"/>
</dbReference>
<evidence type="ECO:0000256" key="13">
    <source>
        <dbReference type="ARBA" id="ARBA00052985"/>
    </source>
</evidence>
<evidence type="ECO:0000313" key="18">
    <source>
        <dbReference type="EMBL" id="WJW66198.1"/>
    </source>
</evidence>
<evidence type="ECO:0000256" key="11">
    <source>
        <dbReference type="ARBA" id="ARBA00052407"/>
    </source>
</evidence>
<dbReference type="PANTHER" id="PTHR34069:SF2">
    <property type="entry name" value="BETA-KETOACYL-[ACYL-CARRIER-PROTEIN] SYNTHASE III"/>
    <property type="match status" value="1"/>
</dbReference>
<dbReference type="HAMAP" id="MF_01815">
    <property type="entry name" value="FabH"/>
    <property type="match status" value="1"/>
</dbReference>
<evidence type="ECO:0000313" key="20">
    <source>
        <dbReference type="Proteomes" id="UP001431572"/>
    </source>
</evidence>
<dbReference type="InterPro" id="IPR016039">
    <property type="entry name" value="Thiolase-like"/>
</dbReference>
<keyword evidence="3 14" id="KW-0963">Cytoplasm</keyword>
<feature type="region of interest" description="ACP-binding" evidence="14">
    <location>
        <begin position="260"/>
        <end position="264"/>
    </location>
</feature>
<evidence type="ECO:0000259" key="15">
    <source>
        <dbReference type="Pfam" id="PF08541"/>
    </source>
</evidence>
<comment type="subcellular location">
    <subcellularLocation>
        <location evidence="14">Cytoplasm</location>
    </subcellularLocation>
</comment>
<comment type="domain">
    <text evidence="14">The last Arg residue of the ACP-binding site is essential for the weak association between ACP/AcpP and FabH.</text>
</comment>
<keyword evidence="6 14" id="KW-0276">Fatty acid metabolism</keyword>
<evidence type="ECO:0000256" key="1">
    <source>
        <dbReference type="ARBA" id="ARBA00005194"/>
    </source>
</evidence>
<dbReference type="Gene3D" id="3.40.47.10">
    <property type="match status" value="1"/>
</dbReference>
<keyword evidence="8 14" id="KW-0275">Fatty acid biosynthesis</keyword>
<evidence type="ECO:0000256" key="12">
    <source>
        <dbReference type="ARBA" id="ARBA00052467"/>
    </source>
</evidence>
<evidence type="ECO:0000259" key="16">
    <source>
        <dbReference type="Pfam" id="PF08545"/>
    </source>
</evidence>
<evidence type="ECO:0000256" key="4">
    <source>
        <dbReference type="ARBA" id="ARBA00022516"/>
    </source>
</evidence>
<evidence type="ECO:0000313" key="17">
    <source>
        <dbReference type="EMBL" id="NWJ44304.1"/>
    </source>
</evidence>
<dbReference type="NCBIfam" id="NF006829">
    <property type="entry name" value="PRK09352.1"/>
    <property type="match status" value="1"/>
</dbReference>
<comment type="catalytic activity">
    <reaction evidence="11">
        <text>(2S)-2-methylbutanoyl-CoA + malonyl-[ACP] + H(+) = (4S)-4-methyl-3-oxohexanoyl-[ACP] + CO2 + CoA</text>
        <dbReference type="Rhea" id="RHEA:42276"/>
        <dbReference type="Rhea" id="RHEA-COMP:9623"/>
        <dbReference type="Rhea" id="RHEA-COMP:17148"/>
        <dbReference type="ChEBI" id="CHEBI:15378"/>
        <dbReference type="ChEBI" id="CHEBI:16526"/>
        <dbReference type="ChEBI" id="CHEBI:57287"/>
        <dbReference type="ChEBI" id="CHEBI:78449"/>
        <dbReference type="ChEBI" id="CHEBI:88166"/>
        <dbReference type="ChEBI" id="CHEBI:167462"/>
        <dbReference type="EC" id="2.3.1.300"/>
    </reaction>
    <physiologicalReaction direction="left-to-right" evidence="11">
        <dbReference type="Rhea" id="RHEA:42277"/>
    </physiologicalReaction>
</comment>
<evidence type="ECO:0000256" key="7">
    <source>
        <dbReference type="ARBA" id="ARBA00023098"/>
    </source>
</evidence>
<accession>A0A8T7LQL2</accession>
<evidence type="ECO:0000256" key="6">
    <source>
        <dbReference type="ARBA" id="ARBA00022832"/>
    </source>
</evidence>
<keyword evidence="5 14" id="KW-0808">Transferase</keyword>
<protein>
    <recommendedName>
        <fullName evidence="14">Beta-ketoacyl-[acyl-carrier-protein] synthase III</fullName>
        <shortName evidence="14">Beta-ketoacyl-ACP synthase III</shortName>
        <shortName evidence="14">KAS III</shortName>
        <ecNumber evidence="14">2.3.1.180</ecNumber>
    </recommendedName>
    <alternativeName>
        <fullName evidence="14">3-oxoacyl-[acyl-carrier-protein] synthase 3</fullName>
    </alternativeName>
    <alternativeName>
        <fullName evidence="14">3-oxoacyl-[acyl-carrier-protein] synthase III</fullName>
    </alternativeName>
</protein>
<feature type="domain" description="Beta-ketoacyl-[acyl-carrier-protein] synthase III C-terminal" evidence="15">
    <location>
        <begin position="243"/>
        <end position="332"/>
    </location>
</feature>
<feature type="active site" evidence="14">
    <location>
        <position position="289"/>
    </location>
</feature>
<comment type="function">
    <text evidence="14">Catalyzes the condensation reaction of fatty acid synthesis by the addition to an acyl acceptor of two carbons from malonyl-ACP. Catalyzes the first condensation reaction which initiates fatty acid synthesis and may therefore play a role in governing the total rate of fatty acid production. Possesses both acetoacetyl-ACP synthase and acetyl transacylase activities. Its substrate specificity determines the biosynthesis of branched-chain and/or straight-chain of fatty acids.</text>
</comment>
<proteinExistence type="inferred from homology"/>
<dbReference type="Pfam" id="PF08541">
    <property type="entry name" value="ACP_syn_III_C"/>
    <property type="match status" value="1"/>
</dbReference>
<dbReference type="Proteomes" id="UP001431572">
    <property type="component" value="Chromosome 1"/>
</dbReference>
<dbReference type="PANTHER" id="PTHR34069">
    <property type="entry name" value="3-OXOACYL-[ACYL-CARRIER-PROTEIN] SYNTHASE 3"/>
    <property type="match status" value="1"/>
</dbReference>
<dbReference type="NCBIfam" id="TIGR00747">
    <property type="entry name" value="fabH"/>
    <property type="match status" value="1"/>
</dbReference>
<evidence type="ECO:0000313" key="19">
    <source>
        <dbReference type="Proteomes" id="UP000521676"/>
    </source>
</evidence>
<feature type="domain" description="Beta-ketoacyl-[acyl-carrier-protein] synthase III N-terminal" evidence="16">
    <location>
        <begin position="111"/>
        <end position="191"/>
    </location>
</feature>
<dbReference type="InterPro" id="IPR013751">
    <property type="entry name" value="ACP_syn_III_N"/>
</dbReference>
<keyword evidence="14" id="KW-0511">Multifunctional enzyme</keyword>
<keyword evidence="9 14" id="KW-0012">Acyltransferase</keyword>
<evidence type="ECO:0000256" key="2">
    <source>
        <dbReference type="ARBA" id="ARBA00008642"/>
    </source>
</evidence>
<dbReference type="FunFam" id="3.40.47.10:FF:000004">
    <property type="entry name" value="3-oxoacyl-[acyl-carrier-protein] synthase 3"/>
    <property type="match status" value="1"/>
</dbReference>
<reference evidence="18" key="2">
    <citation type="journal article" date="2024" name="Nature">
        <title>Anoxygenic phototroph of the Chloroflexota uses a type I reaction centre.</title>
        <authorList>
            <person name="Tsuji J.M."/>
            <person name="Shaw N.A."/>
            <person name="Nagashima S."/>
            <person name="Venkiteswaran J.J."/>
            <person name="Schiff S.L."/>
            <person name="Watanabe T."/>
            <person name="Fukui M."/>
            <person name="Hanada S."/>
            <person name="Tank M."/>
            <person name="Neufeld J.D."/>
        </authorList>
    </citation>
    <scope>NUCLEOTIDE SEQUENCE</scope>
    <source>
        <strain evidence="18">L227-S17</strain>
    </source>
</reference>
<evidence type="ECO:0000256" key="5">
    <source>
        <dbReference type="ARBA" id="ARBA00022679"/>
    </source>
</evidence>
<feature type="active site" evidence="14">
    <location>
        <position position="259"/>
    </location>
</feature>
<feature type="active site" evidence="14">
    <location>
        <position position="117"/>
    </location>
</feature>
<name>A0A8T7LQL2_9CHLR</name>
<keyword evidence="7 14" id="KW-0443">Lipid metabolism</keyword>
<reference evidence="17 19" key="1">
    <citation type="submission" date="2020-06" db="EMBL/GenBank/DDBJ databases">
        <title>Anoxygenic phototrophic Chloroflexota member uses a Type I reaction center.</title>
        <authorList>
            <person name="Tsuji J.M."/>
            <person name="Shaw N.A."/>
            <person name="Nagashima S."/>
            <person name="Venkiteswaran J."/>
            <person name="Schiff S.L."/>
            <person name="Hanada S."/>
            <person name="Tank M."/>
            <person name="Neufeld J.D."/>
        </authorList>
    </citation>
    <scope>NUCLEOTIDE SEQUENCE [LARGE SCALE GENOMIC DNA]</scope>
    <source>
        <strain evidence="17">L227-S17</strain>
    </source>
</reference>
<evidence type="ECO:0000256" key="10">
    <source>
        <dbReference type="ARBA" id="ARBA00051096"/>
    </source>
</evidence>
<dbReference type="SUPFAM" id="SSF53901">
    <property type="entry name" value="Thiolase-like"/>
    <property type="match status" value="1"/>
</dbReference>